<feature type="compositionally biased region" description="Basic and acidic residues" evidence="1">
    <location>
        <begin position="268"/>
        <end position="287"/>
    </location>
</feature>
<organism evidence="2 3">
    <name type="scientific">Neolentinus lepideus HHB14362 ss-1</name>
    <dbReference type="NCBI Taxonomy" id="1314782"/>
    <lineage>
        <taxon>Eukaryota</taxon>
        <taxon>Fungi</taxon>
        <taxon>Dikarya</taxon>
        <taxon>Basidiomycota</taxon>
        <taxon>Agaricomycotina</taxon>
        <taxon>Agaricomycetes</taxon>
        <taxon>Gloeophyllales</taxon>
        <taxon>Gloeophyllaceae</taxon>
        <taxon>Neolentinus</taxon>
    </lineage>
</organism>
<dbReference type="EMBL" id="KV425583">
    <property type="protein sequence ID" value="KZT23615.1"/>
    <property type="molecule type" value="Genomic_DNA"/>
</dbReference>
<dbReference type="Proteomes" id="UP000076761">
    <property type="component" value="Unassembled WGS sequence"/>
</dbReference>
<name>A0A165RCI7_9AGAM</name>
<sequence>MTECKSTSEDPPARKSTRKTTTNKRLGSPMTLSQEVSASYSDKGRKSEVGKQAEEDVIELDSDGEKMLPKVKPARQVGGSRRTPIKPKKQDIKGKGKGRIAVAVDSEEEKTGSDIDKISDGEGVDDGDFPSVSELLQSTPVSGKKISGVTQVPNKIMVRGTKRRVEMTDDDDDEEEEEEGDVGDGKGDPEETKVVPKDEKSVKRSKTNAKVGRLVPEVVIAPTPTGKSKKGDRVNQKPPVDHQRDEDDSDNLPIVRTASDDSEDDEDLPKVKDDRHSDNSEVTKYGDEEPMEDPTLIGYLQDPLLKDTYVDLPLLRHLVYFKPSRNNRFNEGGQVMFSGWRQLVTCYERPVCRDASRGRQCQHVDNILNYIKSAITFERKDTVRHRYLNLSRVSPGILLPPSGSGQLSLKTVPGEPALCVSVVSVQECHLVFPKLFSGWKQKYLTGIFHTIEWERFASVVCTACNRTEGMAARLDGSAIQFSTRAVQVQETNEGPSTPSRSNKSTASLYSPSKSHSSTGAGSLGVLEPDDIVPVYDARLEVMDRPINFDKHIDRIPDMKLPRYRKEIRPESAVMVFYTVGQWVKEGTSNVALNIQWVVLLASPPLE</sequence>
<reference evidence="2 3" key="1">
    <citation type="journal article" date="2016" name="Mol. Biol. Evol.">
        <title>Comparative Genomics of Early-Diverging Mushroom-Forming Fungi Provides Insights into the Origins of Lignocellulose Decay Capabilities.</title>
        <authorList>
            <person name="Nagy L.G."/>
            <person name="Riley R."/>
            <person name="Tritt A."/>
            <person name="Adam C."/>
            <person name="Daum C."/>
            <person name="Floudas D."/>
            <person name="Sun H."/>
            <person name="Yadav J.S."/>
            <person name="Pangilinan J."/>
            <person name="Larsson K.H."/>
            <person name="Matsuura K."/>
            <person name="Barry K."/>
            <person name="Labutti K."/>
            <person name="Kuo R."/>
            <person name="Ohm R.A."/>
            <person name="Bhattacharya S.S."/>
            <person name="Shirouzu T."/>
            <person name="Yoshinaga Y."/>
            <person name="Martin F.M."/>
            <person name="Grigoriev I.V."/>
            <person name="Hibbett D.S."/>
        </authorList>
    </citation>
    <scope>NUCLEOTIDE SEQUENCE [LARGE SCALE GENOMIC DNA]</scope>
    <source>
        <strain evidence="2 3">HHB14362 ss-1</strain>
    </source>
</reference>
<gene>
    <name evidence="2" type="ORF">NEOLEDRAFT_1179854</name>
</gene>
<feature type="compositionally biased region" description="Acidic residues" evidence="1">
    <location>
        <begin position="168"/>
        <end position="182"/>
    </location>
</feature>
<protein>
    <submittedName>
        <fullName evidence="2">Uncharacterized protein</fullName>
    </submittedName>
</protein>
<dbReference type="OrthoDB" id="3067694at2759"/>
<evidence type="ECO:0000256" key="1">
    <source>
        <dbReference type="SAM" id="MobiDB-lite"/>
    </source>
</evidence>
<accession>A0A165RCI7</accession>
<feature type="compositionally biased region" description="Basic and acidic residues" evidence="1">
    <location>
        <begin position="1"/>
        <end position="13"/>
    </location>
</feature>
<feature type="region of interest" description="Disordered" evidence="1">
    <location>
        <begin position="1"/>
        <end position="290"/>
    </location>
</feature>
<evidence type="ECO:0000313" key="2">
    <source>
        <dbReference type="EMBL" id="KZT23615.1"/>
    </source>
</evidence>
<proteinExistence type="predicted"/>
<feature type="compositionally biased region" description="Polar residues" evidence="1">
    <location>
        <begin position="486"/>
        <end position="520"/>
    </location>
</feature>
<keyword evidence="3" id="KW-1185">Reference proteome</keyword>
<dbReference type="AlphaFoldDB" id="A0A165RCI7"/>
<feature type="compositionally biased region" description="Basic and acidic residues" evidence="1">
    <location>
        <begin position="229"/>
        <end position="245"/>
    </location>
</feature>
<dbReference type="InParanoid" id="A0A165RCI7"/>
<feature type="compositionally biased region" description="Basic and acidic residues" evidence="1">
    <location>
        <begin position="42"/>
        <end position="54"/>
    </location>
</feature>
<evidence type="ECO:0000313" key="3">
    <source>
        <dbReference type="Proteomes" id="UP000076761"/>
    </source>
</evidence>
<feature type="region of interest" description="Disordered" evidence="1">
    <location>
        <begin position="486"/>
        <end position="522"/>
    </location>
</feature>
<feature type="compositionally biased region" description="Polar residues" evidence="1">
    <location>
        <begin position="30"/>
        <end position="40"/>
    </location>
</feature>
<feature type="compositionally biased region" description="Basic and acidic residues" evidence="1">
    <location>
        <begin position="183"/>
        <end position="202"/>
    </location>
</feature>
<feature type="compositionally biased region" description="Basic and acidic residues" evidence="1">
    <location>
        <begin position="109"/>
        <end position="120"/>
    </location>
</feature>
<dbReference type="STRING" id="1314782.A0A165RCI7"/>